<keyword evidence="2 3" id="KW-0175">Coiled coil</keyword>
<feature type="compositionally biased region" description="Acidic residues" evidence="4">
    <location>
        <begin position="827"/>
        <end position="868"/>
    </location>
</feature>
<evidence type="ECO:0007829" key="7">
    <source>
        <dbReference type="PeptideAtlas" id="A0A8V0YLK3"/>
    </source>
</evidence>
<dbReference type="PANTHER" id="PTHR19212:SF5">
    <property type="entry name" value="LEUCINE-RICH REPEAT FLIGHTLESS-INTERACTING PROTEIN 1"/>
    <property type="match status" value="1"/>
</dbReference>
<reference evidence="5" key="2">
    <citation type="submission" date="2025-08" db="UniProtKB">
        <authorList>
            <consortium name="Ensembl"/>
        </authorList>
    </citation>
    <scope>IDENTIFICATION</scope>
    <source>
        <strain evidence="5">broiler</strain>
    </source>
</reference>
<dbReference type="PANTHER" id="PTHR19212">
    <property type="entry name" value="LEUCINE RICH REPEAT IN FLII INTERACTING PROTEIN"/>
    <property type="match status" value="1"/>
</dbReference>
<dbReference type="GeneTree" id="ENSGT00530000063564"/>
<feature type="compositionally biased region" description="Low complexity" evidence="4">
    <location>
        <begin position="101"/>
        <end position="118"/>
    </location>
</feature>
<evidence type="ECO:0000313" key="5">
    <source>
        <dbReference type="Ensembl" id="ENSGALP00010016979.1"/>
    </source>
</evidence>
<organism evidence="5 6">
    <name type="scientific">Gallus gallus</name>
    <name type="common">Chicken</name>
    <dbReference type="NCBI Taxonomy" id="9031"/>
    <lineage>
        <taxon>Eukaryota</taxon>
        <taxon>Metazoa</taxon>
        <taxon>Chordata</taxon>
        <taxon>Craniata</taxon>
        <taxon>Vertebrata</taxon>
        <taxon>Euteleostomi</taxon>
        <taxon>Archelosauria</taxon>
        <taxon>Archosauria</taxon>
        <taxon>Dinosauria</taxon>
        <taxon>Saurischia</taxon>
        <taxon>Theropoda</taxon>
        <taxon>Coelurosauria</taxon>
        <taxon>Aves</taxon>
        <taxon>Neognathae</taxon>
        <taxon>Galloanserae</taxon>
        <taxon>Galliformes</taxon>
        <taxon>Phasianidae</taxon>
        <taxon>Phasianinae</taxon>
        <taxon>Gallus</taxon>
    </lineage>
</organism>
<feature type="region of interest" description="Disordered" evidence="4">
    <location>
        <begin position="305"/>
        <end position="484"/>
    </location>
</feature>
<feature type="compositionally biased region" description="Polar residues" evidence="4">
    <location>
        <begin position="359"/>
        <end position="369"/>
    </location>
</feature>
<feature type="compositionally biased region" description="Polar residues" evidence="4">
    <location>
        <begin position="409"/>
        <end position="429"/>
    </location>
</feature>
<sequence>MGTQGAGRKRLPNRERLTAEDDALNQIAREAEARLAAKRAARAEAREIRMKELERQQKEASDEDERMSVGSRGSLRIEERPEKDFEKGARTVSSLSAATLASLGGTSSRRGSGDTSISADTEASIREIKDIYELKEQIQDVEGKYMQGLKEMKDSLAEVEEKYKKAMVSNAQLDNEKTNFMYQVDTLKDALLELEEQLAESRRQYEEKSKEFEREKHAHSILQFQFKEIKEALKQREEMLAKHGIIPDSDIATNGEASDVLDNEGHLDSSKTVQGTTQALKTAGDGMLGKANEVDMKNEILEDVGKREILQNSEREEHKEESEEQEVQTLHADENTKAEKMIEETDGLSTVMLPDSRFTEQIPSLTEPMSGNASSNDGSGGDGLRMETESADTAAQQPVSKEAEHGNLNPRTTENSEVGSLQGQDFESPQETHGDSDAEHELVKAAPQQEGEDVEASHALSANEVEQAADSAHDSSEMVSVQSGLPDPVLAGLLSEEVNVEGHAETLQCLEESAGNKVTEVLEKTLVESKDCTGGTADKTGGDRAGEQNEVWSAVQGQKMERDSTGLEGEESCESGAPSDPNEEGGDQAHIQPVSSEVGELALLEEQNTQEQTELKPAEKDGQEEVLIGNLEACSDPAEKQEKASESVGSANEVEGNVLHQTEPDMDSVKEMAAQETSLDPDFSDDEIEETEMQTGDVSGKGEGNRIEDLEHNTTEDLKPKAELQTVQCSEETTGDTEDEKNTSLESEAQNADKQEEGESKEESIVCHSVTSESQVDKEALKENKKESEPADHQGDGFTSVEDADSSLALKAELDENASEQLKLEGQAEEEQEDDGDAFDFDEDSEQTVETDEKCDGEEVDAQSEEDDRTNSVIRKTAQTGEAGEGSGKIETSDTLTEDDSLQHKEGNESEETELSQEEASALETDEKADVLADEDKASDPNEVEKEPGEQDLESAGCSRAESKEDLRGGRKGKGKSKDDCTMS</sequence>
<dbReference type="Pfam" id="PF09738">
    <property type="entry name" value="LRRFIP"/>
    <property type="match status" value="1"/>
</dbReference>
<feature type="compositionally biased region" description="Acidic residues" evidence="4">
    <location>
        <begin position="682"/>
        <end position="692"/>
    </location>
</feature>
<accession>A0A8V0YLK3</accession>
<dbReference type="OrthoDB" id="10028421at2759"/>
<evidence type="ECO:0000256" key="1">
    <source>
        <dbReference type="ARBA" id="ARBA00008275"/>
    </source>
</evidence>
<feature type="compositionally biased region" description="Basic and acidic residues" evidence="4">
    <location>
        <begin position="925"/>
        <end position="949"/>
    </location>
</feature>
<dbReference type="FunFam" id="1.20.5.4090:FF:000001">
    <property type="entry name" value="leucine-rich repeat flightless-interacting protein 2 isoform X1"/>
    <property type="match status" value="1"/>
</dbReference>
<dbReference type="AlphaFoldDB" id="A0A8V0YLK3"/>
<dbReference type="Ensembl" id="ENSGALT00010029261.1">
    <property type="protein sequence ID" value="ENSGALP00010016979.1"/>
    <property type="gene ID" value="ENSGALG00010012194.1"/>
</dbReference>
<dbReference type="GO" id="GO:0006355">
    <property type="term" value="P:regulation of DNA-templated transcription"/>
    <property type="evidence" value="ECO:0007669"/>
    <property type="project" value="InterPro"/>
</dbReference>
<feature type="compositionally biased region" description="Basic and acidic residues" evidence="4">
    <location>
        <begin position="331"/>
        <end position="343"/>
    </location>
</feature>
<feature type="compositionally biased region" description="Basic and acidic residues" evidence="4">
    <location>
        <begin position="305"/>
        <end position="321"/>
    </location>
</feature>
<name>A0A8V0YLK3_CHICK</name>
<feature type="region of interest" description="Disordered" evidence="4">
    <location>
        <begin position="1"/>
        <end position="22"/>
    </location>
</feature>
<keyword evidence="6" id="KW-1185">Reference proteome</keyword>
<feature type="compositionally biased region" description="Basic and acidic residues" evidence="4">
    <location>
        <begin position="50"/>
        <end position="60"/>
    </location>
</feature>
<feature type="compositionally biased region" description="Basic and acidic residues" evidence="4">
    <location>
        <begin position="613"/>
        <end position="623"/>
    </location>
</feature>
<evidence type="ECO:0000256" key="4">
    <source>
        <dbReference type="SAM" id="MobiDB-lite"/>
    </source>
</evidence>
<feature type="compositionally biased region" description="Basic and acidic residues" evidence="4">
    <location>
        <begin position="75"/>
        <end position="89"/>
    </location>
</feature>
<feature type="coiled-coil region" evidence="3">
    <location>
        <begin position="149"/>
        <end position="218"/>
    </location>
</feature>
<feature type="compositionally biased region" description="Polar residues" evidence="4">
    <location>
        <begin position="871"/>
        <end position="880"/>
    </location>
</feature>
<feature type="region of interest" description="Disordered" evidence="4">
    <location>
        <begin position="50"/>
        <end position="91"/>
    </location>
</feature>
<evidence type="ECO:0000313" key="6">
    <source>
        <dbReference type="Proteomes" id="UP000000539"/>
    </source>
</evidence>
<feature type="region of interest" description="Disordered" evidence="4">
    <location>
        <begin position="527"/>
        <end position="984"/>
    </location>
</feature>
<dbReference type="Proteomes" id="UP000000539">
    <property type="component" value="Chromosome 7"/>
</dbReference>
<proteinExistence type="evidence at protein level"/>
<comment type="similarity">
    <text evidence="1">Belongs to the LRRFIP family.</text>
</comment>
<evidence type="ECO:0000256" key="2">
    <source>
        <dbReference type="ARBA" id="ARBA00023054"/>
    </source>
</evidence>
<feature type="compositionally biased region" description="Basic and acidic residues" evidence="4">
    <location>
        <begin position="703"/>
        <end position="722"/>
    </location>
</feature>
<reference evidence="5" key="1">
    <citation type="submission" date="2020-11" db="EMBL/GenBank/DDBJ databases">
        <title>Gallus gallus (Chicken) genome, bGalGal1, GRCg7b, maternal haplotype autosomes + Z &amp; W.</title>
        <authorList>
            <person name="Warren W."/>
            <person name="Formenti G."/>
            <person name="Fedrigo O."/>
            <person name="Haase B."/>
            <person name="Mountcastle J."/>
            <person name="Balacco J."/>
            <person name="Tracey A."/>
            <person name="Schneider V."/>
            <person name="Okimoto R."/>
            <person name="Cheng H."/>
            <person name="Hawken R."/>
            <person name="Howe K."/>
            <person name="Jarvis E.D."/>
        </authorList>
    </citation>
    <scope>NUCLEOTIDE SEQUENCE [LARGE SCALE GENOMIC DNA]</scope>
    <source>
        <strain evidence="5">Broiler</strain>
    </source>
</reference>
<feature type="region of interest" description="Disordered" evidence="4">
    <location>
        <begin position="101"/>
        <end position="120"/>
    </location>
</feature>
<feature type="compositionally biased region" description="Basic and acidic residues" evidence="4">
    <location>
        <begin position="751"/>
        <end position="765"/>
    </location>
</feature>
<dbReference type="InterPro" id="IPR019139">
    <property type="entry name" value="LRRFIP1/2"/>
</dbReference>
<gene>
    <name evidence="5" type="primary">LRRFIP1</name>
</gene>
<dbReference type="Gene3D" id="1.20.5.4090">
    <property type="match status" value="1"/>
</dbReference>
<feature type="compositionally biased region" description="Basic and acidic residues" evidence="4">
    <location>
        <begin position="430"/>
        <end position="443"/>
    </location>
</feature>
<keyword evidence="7" id="KW-1267">Proteomics identification</keyword>
<feature type="compositionally biased region" description="Low complexity" evidence="4">
    <location>
        <begin position="600"/>
        <end position="612"/>
    </location>
</feature>
<protein>
    <submittedName>
        <fullName evidence="5">LRR binding FLII interacting protein 1</fullName>
    </submittedName>
</protein>
<evidence type="ECO:0000256" key="3">
    <source>
        <dbReference type="SAM" id="Coils"/>
    </source>
</evidence>
<feature type="compositionally biased region" description="Basic and acidic residues" evidence="4">
    <location>
        <begin position="775"/>
        <end position="795"/>
    </location>
</feature>
<reference evidence="5" key="3">
    <citation type="submission" date="2025-09" db="UniProtKB">
        <authorList>
            <consortium name="Ensembl"/>
        </authorList>
    </citation>
    <scope>IDENTIFICATION</scope>
    <source>
        <strain evidence="5">broiler</strain>
    </source>
</reference>